<keyword evidence="2" id="KW-0489">Methyltransferase</keyword>
<proteinExistence type="inferred from homology"/>
<dbReference type="PANTHER" id="PTHR10867">
    <property type="entry name" value="NNMT/PNMT/TEMT FAMILY MEMBER"/>
    <property type="match status" value="1"/>
</dbReference>
<sequence>MDSCSFKYYHEHEFDPKDLLNIFAVPDADKILHEEIVKFPLKTLQSLVASGKIAGKTLIDFSTGPIIPQLLATCDYFSDIIVLEPNDFCMKEMEKWQNGEEDSFDWSHLSDCFPELGGDRDKWIKKEETLKSKIKNVIFDLSKDDPSESLALPKADSLTSFYLLGQTSKDKEAYRKNLRKLSSRLKVGGHLILTGTFNVKHFTIAEHKYHSLNIDKDFVTKSLEDAGFNIEMIETLDSKVTSDLAKYDQIFVASAQKVKEV</sequence>
<keyword evidence="4" id="KW-0949">S-adenosyl-L-methionine</keyword>
<keyword evidence="3" id="KW-0808">Transferase</keyword>
<dbReference type="Gene3D" id="3.40.50.150">
    <property type="entry name" value="Vaccinia Virus protein VP39"/>
    <property type="match status" value="1"/>
</dbReference>
<dbReference type="GO" id="GO:0032259">
    <property type="term" value="P:methylation"/>
    <property type="evidence" value="ECO:0007669"/>
    <property type="project" value="UniProtKB-KW"/>
</dbReference>
<dbReference type="Proteomes" id="UP000824782">
    <property type="component" value="Unassembled WGS sequence"/>
</dbReference>
<dbReference type="GO" id="GO:0008170">
    <property type="term" value="F:N-methyltransferase activity"/>
    <property type="evidence" value="ECO:0007669"/>
    <property type="project" value="TreeGrafter"/>
</dbReference>
<dbReference type="AlphaFoldDB" id="A0AAV7BQF8"/>
<evidence type="ECO:0000256" key="4">
    <source>
        <dbReference type="ARBA" id="ARBA00022691"/>
    </source>
</evidence>
<comment type="caution">
    <text evidence="5">The sequence shown here is derived from an EMBL/GenBank/DDBJ whole genome shotgun (WGS) entry which is preliminary data.</text>
</comment>
<dbReference type="EMBL" id="WNYA01000004">
    <property type="protein sequence ID" value="KAG8574695.1"/>
    <property type="molecule type" value="Genomic_DNA"/>
</dbReference>
<name>A0AAV7BQF8_ENGPU</name>
<dbReference type="InterPro" id="IPR000940">
    <property type="entry name" value="NNMT_TEMT_trans"/>
</dbReference>
<dbReference type="InterPro" id="IPR029063">
    <property type="entry name" value="SAM-dependent_MTases_sf"/>
</dbReference>
<evidence type="ECO:0000313" key="6">
    <source>
        <dbReference type="Proteomes" id="UP000824782"/>
    </source>
</evidence>
<comment type="similarity">
    <text evidence="1">Belongs to the class I-like SAM-binding methyltransferase superfamily. NNMT/PNMT/TEMT family.</text>
</comment>
<dbReference type="PANTHER" id="PTHR10867:SF44">
    <property type="entry name" value="NICOTINAMIDE N-METHYLTRANSFERASE ISOFORM X2"/>
    <property type="match status" value="1"/>
</dbReference>
<evidence type="ECO:0000256" key="3">
    <source>
        <dbReference type="ARBA" id="ARBA00022679"/>
    </source>
</evidence>
<dbReference type="GO" id="GO:0005829">
    <property type="term" value="C:cytosol"/>
    <property type="evidence" value="ECO:0007669"/>
    <property type="project" value="TreeGrafter"/>
</dbReference>
<dbReference type="SUPFAM" id="SSF53335">
    <property type="entry name" value="S-adenosyl-L-methionine-dependent methyltransferases"/>
    <property type="match status" value="1"/>
</dbReference>
<evidence type="ECO:0000313" key="5">
    <source>
        <dbReference type="EMBL" id="KAG8574695.1"/>
    </source>
</evidence>
<dbReference type="PROSITE" id="PS51681">
    <property type="entry name" value="SAM_MT_NNMT_PNMT_TEMT"/>
    <property type="match status" value="1"/>
</dbReference>
<evidence type="ECO:0000256" key="1">
    <source>
        <dbReference type="ARBA" id="ARBA00007996"/>
    </source>
</evidence>
<organism evidence="5 6">
    <name type="scientific">Engystomops pustulosus</name>
    <name type="common">Tungara frog</name>
    <name type="synonym">Physalaemus pustulosus</name>
    <dbReference type="NCBI Taxonomy" id="76066"/>
    <lineage>
        <taxon>Eukaryota</taxon>
        <taxon>Metazoa</taxon>
        <taxon>Chordata</taxon>
        <taxon>Craniata</taxon>
        <taxon>Vertebrata</taxon>
        <taxon>Euteleostomi</taxon>
        <taxon>Amphibia</taxon>
        <taxon>Batrachia</taxon>
        <taxon>Anura</taxon>
        <taxon>Neobatrachia</taxon>
        <taxon>Hyloidea</taxon>
        <taxon>Leptodactylidae</taxon>
        <taxon>Leiuperinae</taxon>
        <taxon>Engystomops</taxon>
    </lineage>
</organism>
<keyword evidence="6" id="KW-1185">Reference proteome</keyword>
<gene>
    <name evidence="5" type="ORF">GDO81_009279</name>
</gene>
<dbReference type="Pfam" id="PF01234">
    <property type="entry name" value="NNMT_PNMT_TEMT"/>
    <property type="match status" value="1"/>
</dbReference>
<evidence type="ECO:0000256" key="2">
    <source>
        <dbReference type="ARBA" id="ARBA00022603"/>
    </source>
</evidence>
<reference evidence="5" key="1">
    <citation type="thesis" date="2020" institute="ProQuest LLC" country="789 East Eisenhower Parkway, Ann Arbor, MI, USA">
        <title>Comparative Genomics and Chromosome Evolution.</title>
        <authorList>
            <person name="Mudd A.B."/>
        </authorList>
    </citation>
    <scope>NUCLEOTIDE SEQUENCE</scope>
    <source>
        <strain evidence="5">237g6f4</strain>
        <tissue evidence="5">Blood</tissue>
    </source>
</reference>
<protein>
    <submittedName>
        <fullName evidence="5">Uncharacterized protein</fullName>
    </submittedName>
</protein>
<accession>A0AAV7BQF8</accession>